<dbReference type="CDD" id="cd00338">
    <property type="entry name" value="Ser_Recombinase"/>
    <property type="match status" value="1"/>
</dbReference>
<dbReference type="SMART" id="SM00857">
    <property type="entry name" value="Resolvase"/>
    <property type="match status" value="1"/>
</dbReference>
<sequence length="520" mass="60613">MQLSDTLKPGMKGAFYGRYSTDKQEMTAQKHSVETLVKKYQCVITENYLDEAISAVKKKMEKRPELQRLFEDAKVKKWEFVVVYKNDRLARDTYEHQQIRELMGELNIPIVISSTESLYNTGNLFYHISEDAFTMLEAANIRERTASTYKYKVDYGQWTGGKVPYGYRFIREGKKITVFEEEAALVREIFGLYKKGNGFDSIAKRLPQELNNGKAWTKEKIKTIITNPFYAGYISMNRKKKSAGNSVNNRDTWSMSRCPDITPLIPLEDWEYCFKIFEQKRNGEVSPKFFKTSFLFNGLLICGHCSTSLNSKNQRTTSNSGKHYGGSIYFCRACGVRVKAADLDQQVLYKLLNAVLNKSPFGAPPKLIHEDVIKHFHQQKEELEKHIFYLEDHFKELTIIKSRTTEELRAGLFDQSEENRRFLYVLQESALRYSDKLRKLEEEILKTRKRINHIQYVEADFKVLHNVYLDVIDGRRDLDNTATRRLILYLINKVVVNKDGNIQIEAKIDLNAQYNLDIEI</sequence>
<dbReference type="PROSITE" id="PS51737">
    <property type="entry name" value="RECOMBINASE_DNA_BIND"/>
    <property type="match status" value="1"/>
</dbReference>
<dbReference type="InterPro" id="IPR036162">
    <property type="entry name" value="Resolvase-like_N_sf"/>
</dbReference>
<dbReference type="RefSeq" id="WP_092269323.1">
    <property type="nucleotide sequence ID" value="NZ_FORT01000008.1"/>
</dbReference>
<feature type="domain" description="Recombinase" evidence="2">
    <location>
        <begin position="164"/>
        <end position="283"/>
    </location>
</feature>
<feature type="coiled-coil region" evidence="1">
    <location>
        <begin position="423"/>
        <end position="450"/>
    </location>
</feature>
<accession>A0A1I3WJ02</accession>
<dbReference type="Gene3D" id="3.40.50.1390">
    <property type="entry name" value="Resolvase, N-terminal catalytic domain"/>
    <property type="match status" value="1"/>
</dbReference>
<dbReference type="SUPFAM" id="SSF53041">
    <property type="entry name" value="Resolvase-like"/>
    <property type="match status" value="1"/>
</dbReference>
<organism evidence="3 4">
    <name type="scientific">Brevibacillus centrosporus</name>
    <dbReference type="NCBI Taxonomy" id="54910"/>
    <lineage>
        <taxon>Bacteria</taxon>
        <taxon>Bacillati</taxon>
        <taxon>Bacillota</taxon>
        <taxon>Bacilli</taxon>
        <taxon>Bacillales</taxon>
        <taxon>Paenibacillaceae</taxon>
        <taxon>Brevibacillus</taxon>
    </lineage>
</organism>
<dbReference type="STRING" id="1884381.SAMN05518846_108146"/>
<dbReference type="AlphaFoldDB" id="A0A1I3WJ02"/>
<gene>
    <name evidence="3" type="ORF">SAMN05518846_108146</name>
</gene>
<reference evidence="4" key="1">
    <citation type="submission" date="2016-10" db="EMBL/GenBank/DDBJ databases">
        <authorList>
            <person name="Varghese N."/>
            <person name="Submissions S."/>
        </authorList>
    </citation>
    <scope>NUCLEOTIDE SEQUENCE [LARGE SCALE GENOMIC DNA]</scope>
    <source>
        <strain evidence="4">OK042</strain>
    </source>
</reference>
<evidence type="ECO:0000256" key="1">
    <source>
        <dbReference type="SAM" id="Coils"/>
    </source>
</evidence>
<dbReference type="Proteomes" id="UP000198915">
    <property type="component" value="Unassembled WGS sequence"/>
</dbReference>
<proteinExistence type="predicted"/>
<dbReference type="GO" id="GO:0003677">
    <property type="term" value="F:DNA binding"/>
    <property type="evidence" value="ECO:0007669"/>
    <property type="project" value="InterPro"/>
</dbReference>
<dbReference type="InterPro" id="IPR011109">
    <property type="entry name" value="DNA_bind_recombinase_dom"/>
</dbReference>
<keyword evidence="1" id="KW-0175">Coiled coil</keyword>
<evidence type="ECO:0000313" key="4">
    <source>
        <dbReference type="Proteomes" id="UP000198915"/>
    </source>
</evidence>
<dbReference type="Pfam" id="PF00239">
    <property type="entry name" value="Resolvase"/>
    <property type="match status" value="1"/>
</dbReference>
<name>A0A1I3WJ02_9BACL</name>
<dbReference type="InterPro" id="IPR050639">
    <property type="entry name" value="SSR_resolvase"/>
</dbReference>
<evidence type="ECO:0000259" key="2">
    <source>
        <dbReference type="PROSITE" id="PS51737"/>
    </source>
</evidence>
<dbReference type="Pfam" id="PF07508">
    <property type="entry name" value="Recombinase"/>
    <property type="match status" value="1"/>
</dbReference>
<dbReference type="InterPro" id="IPR006119">
    <property type="entry name" value="Resolv_N"/>
</dbReference>
<dbReference type="InterPro" id="IPR038109">
    <property type="entry name" value="DNA_bind_recomb_sf"/>
</dbReference>
<dbReference type="GO" id="GO:0000150">
    <property type="term" value="F:DNA strand exchange activity"/>
    <property type="evidence" value="ECO:0007669"/>
    <property type="project" value="InterPro"/>
</dbReference>
<protein>
    <submittedName>
        <fullName evidence="3">Site-specific DNA recombinase</fullName>
    </submittedName>
</protein>
<dbReference type="EMBL" id="FORT01000008">
    <property type="protein sequence ID" value="SFK07340.1"/>
    <property type="molecule type" value="Genomic_DNA"/>
</dbReference>
<keyword evidence="4" id="KW-1185">Reference proteome</keyword>
<dbReference type="PANTHER" id="PTHR30461">
    <property type="entry name" value="DNA-INVERTASE FROM LAMBDOID PROPHAGE"/>
    <property type="match status" value="1"/>
</dbReference>
<dbReference type="PANTHER" id="PTHR30461:SF23">
    <property type="entry name" value="DNA RECOMBINASE-RELATED"/>
    <property type="match status" value="1"/>
</dbReference>
<evidence type="ECO:0000313" key="3">
    <source>
        <dbReference type="EMBL" id="SFK07340.1"/>
    </source>
</evidence>
<dbReference type="Gene3D" id="3.90.1750.20">
    <property type="entry name" value="Putative Large Serine Recombinase, Chain B, Domain 2"/>
    <property type="match status" value="1"/>
</dbReference>